<feature type="domain" description="HEPN AbiJ-N-terminal" evidence="1">
    <location>
        <begin position="7"/>
        <end position="156"/>
    </location>
</feature>
<dbReference type="EMBL" id="DRKW01000057">
    <property type="protein sequence ID" value="HEB73780.1"/>
    <property type="molecule type" value="Genomic_DNA"/>
</dbReference>
<protein>
    <recommendedName>
        <fullName evidence="4">Abortive infection protein-like C-terminal domain-containing protein</fullName>
    </recommendedName>
</protein>
<dbReference type="InterPro" id="IPR049503">
    <property type="entry name" value="AbiJ_NTD4"/>
</dbReference>
<reference evidence="3" key="1">
    <citation type="journal article" date="2020" name="mSystems">
        <title>Genome- and Community-Level Interaction Insights into Carbon Utilization and Element Cycling Functions of Hydrothermarchaeota in Hydrothermal Sediment.</title>
        <authorList>
            <person name="Zhou Z."/>
            <person name="Liu Y."/>
            <person name="Xu W."/>
            <person name="Pan J."/>
            <person name="Luo Z.H."/>
            <person name="Li M."/>
        </authorList>
    </citation>
    <scope>NUCLEOTIDE SEQUENCE [LARGE SCALE GENOMIC DNA]</scope>
    <source>
        <strain evidence="3">HyVt-45</strain>
    </source>
</reference>
<sequence length="296" mass="34290">MVKENFFSKRVTKEKKNKLLYEIIPSSTRNSIIMIMSEYPERWETTETGFNYQISTLKLLEKEILKNEGWNSLKAYNEQNRFVEVSIKEFLRRCRYDHFLDAIEFFIGILYEEEIPSFVEEVNTCFRRDNVGYQLLSDGKIVKFTSSYLHQEVVKKALSLLNGFGVEGALEEFEKAIISFRKGDLPTAIHNANNAFESTLKAITGLKEGDADKLIKALIKSQLIPNYYEGFIESFRKILQGLPITRNKMGGHGQGKNKRKFDESYAELAIHLAGTLIVFIIKRAQERQKENDEIPF</sequence>
<dbReference type="Pfam" id="PF18863">
    <property type="entry name" value="AbiJ_NTD4"/>
    <property type="match status" value="1"/>
</dbReference>
<dbReference type="Pfam" id="PF22809">
    <property type="entry name" value="DUF7014"/>
    <property type="match status" value="1"/>
</dbReference>
<accession>A0A7V1I3I3</accession>
<proteinExistence type="predicted"/>
<evidence type="ECO:0000259" key="1">
    <source>
        <dbReference type="Pfam" id="PF18863"/>
    </source>
</evidence>
<evidence type="ECO:0008006" key="4">
    <source>
        <dbReference type="Google" id="ProtNLM"/>
    </source>
</evidence>
<dbReference type="InterPro" id="IPR054280">
    <property type="entry name" value="DUF7014"/>
</dbReference>
<evidence type="ECO:0000259" key="2">
    <source>
        <dbReference type="Pfam" id="PF22809"/>
    </source>
</evidence>
<name>A0A7V1I3I3_DESA2</name>
<dbReference type="Proteomes" id="UP000886268">
    <property type="component" value="Unassembled WGS sequence"/>
</dbReference>
<feature type="domain" description="DUF7014" evidence="2">
    <location>
        <begin position="167"/>
        <end position="283"/>
    </location>
</feature>
<evidence type="ECO:0000313" key="3">
    <source>
        <dbReference type="EMBL" id="HEB73780.1"/>
    </source>
</evidence>
<comment type="caution">
    <text evidence="3">The sequence shown here is derived from an EMBL/GenBank/DDBJ whole genome shotgun (WGS) entry which is preliminary data.</text>
</comment>
<gene>
    <name evidence="3" type="ORF">ENJ03_00970</name>
</gene>
<organism evidence="3">
    <name type="scientific">Desulfofervidus auxilii</name>
    <dbReference type="NCBI Taxonomy" id="1621989"/>
    <lineage>
        <taxon>Bacteria</taxon>
        <taxon>Pseudomonadati</taxon>
        <taxon>Thermodesulfobacteriota</taxon>
        <taxon>Candidatus Desulfofervidia</taxon>
        <taxon>Candidatus Desulfofervidales</taxon>
        <taxon>Candidatus Desulfofervidaceae</taxon>
        <taxon>Candidatus Desulfofervidus</taxon>
    </lineage>
</organism>
<dbReference type="AlphaFoldDB" id="A0A7V1I3I3"/>